<dbReference type="EMBL" id="ML170175">
    <property type="protein sequence ID" value="TDL22393.1"/>
    <property type="molecule type" value="Genomic_DNA"/>
</dbReference>
<gene>
    <name evidence="2" type="ORF">BD410DRAFT_864704</name>
</gene>
<feature type="region of interest" description="Disordered" evidence="1">
    <location>
        <begin position="245"/>
        <end position="293"/>
    </location>
</feature>
<evidence type="ECO:0000313" key="2">
    <source>
        <dbReference type="EMBL" id="TDL22393.1"/>
    </source>
</evidence>
<feature type="region of interest" description="Disordered" evidence="1">
    <location>
        <begin position="52"/>
        <end position="84"/>
    </location>
</feature>
<evidence type="ECO:0000256" key="1">
    <source>
        <dbReference type="SAM" id="MobiDB-lite"/>
    </source>
</evidence>
<feature type="compositionally biased region" description="Polar residues" evidence="1">
    <location>
        <begin position="257"/>
        <end position="275"/>
    </location>
</feature>
<dbReference type="VEuPathDB" id="FungiDB:BD410DRAFT_864704"/>
<keyword evidence="3" id="KW-1185">Reference proteome</keyword>
<proteinExistence type="predicted"/>
<name>A0A4Y7Q413_9AGAM</name>
<dbReference type="AlphaFoldDB" id="A0A4Y7Q413"/>
<dbReference type="Proteomes" id="UP000294933">
    <property type="component" value="Unassembled WGS sequence"/>
</dbReference>
<sequence>MSSHASISWGFIVPKDKLVDLLECFLRHANINITGTSDTETNDGDSEAVYYTTGNGGSAAQDSTSALGKRPGSPQEKGGAVKKQKFMTSREDATDLFKWVEKEMANGGWDSSFRVIFTGDGEYDGDVELGFVYGTEFGVQNAGPLYGTVFSGIGSQLLGEDVVRNVTEDDLEKFQTVMHLAEVGIELPLKEHLNKDHKDKSVNHLFPGLLDDMGVSSEASLGWGFIVPSDKLLDLLDCFLKHAKPTGDTETKENDSENVNHSADGDGNTQGSTSVPGKRPGSPKEKEGAAKKEKLMATCGEAEELFELVEKEMSKGPWDSTFRAIYMGADEGDWDVKLAFLYGKEFSAEKPGYGYGTDFDGIGPRLLPEDVIQNVTEADVQKFQEAMHLGEIGLELPLQSEWIISISVS</sequence>
<organism evidence="2 3">
    <name type="scientific">Rickenella mellea</name>
    <dbReference type="NCBI Taxonomy" id="50990"/>
    <lineage>
        <taxon>Eukaryota</taxon>
        <taxon>Fungi</taxon>
        <taxon>Dikarya</taxon>
        <taxon>Basidiomycota</taxon>
        <taxon>Agaricomycotina</taxon>
        <taxon>Agaricomycetes</taxon>
        <taxon>Hymenochaetales</taxon>
        <taxon>Rickenellaceae</taxon>
        <taxon>Rickenella</taxon>
    </lineage>
</organism>
<evidence type="ECO:0000313" key="3">
    <source>
        <dbReference type="Proteomes" id="UP000294933"/>
    </source>
</evidence>
<accession>A0A4Y7Q413</accession>
<protein>
    <submittedName>
        <fullName evidence="2">Uncharacterized protein</fullName>
    </submittedName>
</protein>
<feature type="compositionally biased region" description="Basic and acidic residues" evidence="1">
    <location>
        <begin position="282"/>
        <end position="293"/>
    </location>
</feature>
<feature type="compositionally biased region" description="Basic and acidic residues" evidence="1">
    <location>
        <begin position="245"/>
        <end position="255"/>
    </location>
</feature>
<reference evidence="2 3" key="1">
    <citation type="submission" date="2018-06" db="EMBL/GenBank/DDBJ databases">
        <title>A transcriptomic atlas of mushroom development highlights an independent origin of complex multicellularity.</title>
        <authorList>
            <consortium name="DOE Joint Genome Institute"/>
            <person name="Krizsan K."/>
            <person name="Almasi E."/>
            <person name="Merenyi Z."/>
            <person name="Sahu N."/>
            <person name="Viragh M."/>
            <person name="Koszo T."/>
            <person name="Mondo S."/>
            <person name="Kiss B."/>
            <person name="Balint B."/>
            <person name="Kues U."/>
            <person name="Barry K."/>
            <person name="Hegedus J.C."/>
            <person name="Henrissat B."/>
            <person name="Johnson J."/>
            <person name="Lipzen A."/>
            <person name="Ohm R."/>
            <person name="Nagy I."/>
            <person name="Pangilinan J."/>
            <person name="Yan J."/>
            <person name="Xiong Y."/>
            <person name="Grigoriev I.V."/>
            <person name="Hibbett D.S."/>
            <person name="Nagy L.G."/>
        </authorList>
    </citation>
    <scope>NUCLEOTIDE SEQUENCE [LARGE SCALE GENOMIC DNA]</scope>
    <source>
        <strain evidence="2 3">SZMC22713</strain>
    </source>
</reference>